<dbReference type="Proteomes" id="UP000054516">
    <property type="component" value="Unassembled WGS sequence"/>
</dbReference>
<sequence>MSVSSQSTYSLASSKSNARASGTRVRRDVADARRVLRVIKQVKEGTYKPKRGGPGGKYLIERTLHYSGYKIFREELRKAENRELLDYVDGGPLRFDYTRRPCQGDKQFVIHLPSAFHEGMAGRVSDRIVRWLGDINNGKLCRVESCKEETMRIAGAINSTLATRVKYSEPRDDQLEPDLSFMHEDSLVAGLVVEVAWSQSNLKLPDRAKRYIEGTSGEIRTVVGLNMNDIYLGRRHATLSVWKAEKDQNKWRATSVENKEFLNRDGEPINGYDLLLSLKDFICAEQAGEFGDFEDIPLKITSTELHNFGQMAFRGHMVSKATDGIKKVTKQVNDALGDILRIEETIREQRTEDPRGRTVMGGKELADVRAMILEVENKIGEMKSTMTSMKEKMDKVTGRISRLEEKRIEAENGVAELETKLANVKVEEEKIVERKSRVRSALGLSLKN</sequence>
<proteinExistence type="predicted"/>
<evidence type="ECO:0000313" key="4">
    <source>
        <dbReference type="Proteomes" id="UP000054516"/>
    </source>
</evidence>
<dbReference type="OrthoDB" id="3485856at2759"/>
<keyword evidence="4" id="KW-1185">Reference proteome</keyword>
<dbReference type="AlphaFoldDB" id="A0A1S7UKR5"/>
<feature type="compositionally biased region" description="Polar residues" evidence="2">
    <location>
        <begin position="1"/>
        <end position="20"/>
    </location>
</feature>
<evidence type="ECO:0000256" key="2">
    <source>
        <dbReference type="SAM" id="MobiDB-lite"/>
    </source>
</evidence>
<name>A0A1S7UKR5_ROSNE</name>
<reference evidence="3" key="1">
    <citation type="submission" date="2016-03" db="EMBL/GenBank/DDBJ databases">
        <title>Draft genome sequence of Rosellinia necatrix.</title>
        <authorList>
            <person name="Kanematsu S."/>
        </authorList>
    </citation>
    <scope>NUCLEOTIDE SEQUENCE [LARGE SCALE GENOMIC DNA]</scope>
    <source>
        <strain evidence="3">W97</strain>
    </source>
</reference>
<keyword evidence="1" id="KW-0175">Coiled coil</keyword>
<organism evidence="3">
    <name type="scientific">Rosellinia necatrix</name>
    <name type="common">White root-rot fungus</name>
    <dbReference type="NCBI Taxonomy" id="77044"/>
    <lineage>
        <taxon>Eukaryota</taxon>
        <taxon>Fungi</taxon>
        <taxon>Dikarya</taxon>
        <taxon>Ascomycota</taxon>
        <taxon>Pezizomycotina</taxon>
        <taxon>Sordariomycetes</taxon>
        <taxon>Xylariomycetidae</taxon>
        <taxon>Xylariales</taxon>
        <taxon>Xylariaceae</taxon>
        <taxon>Rosellinia</taxon>
    </lineage>
</organism>
<feature type="region of interest" description="Disordered" evidence="2">
    <location>
        <begin position="1"/>
        <end position="26"/>
    </location>
</feature>
<protein>
    <submittedName>
        <fullName evidence="3">Uncharacterized protein</fullName>
    </submittedName>
</protein>
<evidence type="ECO:0000313" key="3">
    <source>
        <dbReference type="EMBL" id="GAP83887.2"/>
    </source>
</evidence>
<gene>
    <name evidence="3" type="ORF">SAMD00023353_0503060</name>
</gene>
<dbReference type="EMBL" id="DF977450">
    <property type="protein sequence ID" value="GAP83887.2"/>
    <property type="molecule type" value="Genomic_DNA"/>
</dbReference>
<feature type="coiled-coil region" evidence="1">
    <location>
        <begin position="386"/>
        <end position="434"/>
    </location>
</feature>
<accession>A0A1S7UKR5</accession>
<dbReference type="Gene3D" id="1.20.5.340">
    <property type="match status" value="1"/>
</dbReference>
<evidence type="ECO:0000256" key="1">
    <source>
        <dbReference type="SAM" id="Coils"/>
    </source>
</evidence>